<comment type="caution">
    <text evidence="1">The sequence shown here is derived from an EMBL/GenBank/DDBJ whole genome shotgun (WGS) entry which is preliminary data.</text>
</comment>
<keyword evidence="2" id="KW-1185">Reference proteome</keyword>
<dbReference type="Proteomes" id="UP001060085">
    <property type="component" value="Linkage Group LG02"/>
</dbReference>
<gene>
    <name evidence="1" type="ORF">M9H77_08782</name>
</gene>
<accession>A0ACC0BZ13</accession>
<protein>
    <submittedName>
        <fullName evidence="1">Uncharacterized protein</fullName>
    </submittedName>
</protein>
<sequence length="569" mass="63982">MEEKSNPSEDPHSNGGWQTVTYAKKRQKKKNSVAKSSTLADSSKIEENGNVFSSLEKSSEERRRKIIEAQRANPAYIDGYGDGVDAVRASKHRSGIKDDDSNVKHKGNGKVEKKKKNKDKEKPKMTVAEAAVKIDVDDLATYLAELSASYGSQQEVQLMRFADYFGRAFSAVNAAQFPWLKLFRESKVEELADIPLCHIPEAIYKTSADWIEKHSHEVLESFVIWSLNGILADMQQLGSKWHKKGQETSSKSQVAMFLVISMVLRRKPHVLANLLPILRDNSKYHGQEKLPVILWMIVQASQGDLTVGMYLWSHQVLPILGGKSSSNPHTRDLVLQLVERILSTPNAHKNLANNAVKNGQRIVPPSAVDLLLHLTFPAASSQVKSTDRFEAIYPTLIYVALAGSPRSKAMKQLSQQILPIVMKTAGEGIPGLSEEAAKIFIWCLIQSPECYKHWEQIYLNNVKASIIVMRRLIRGWRELSQKLSPHEVLHDTLSSFRQKNEKASNEGADAANRALFKESDTYCKNLLSKIKCLQYGWHIAVSVCVIWMAIGIAIYNFGLKETVDKWYDL</sequence>
<evidence type="ECO:0000313" key="2">
    <source>
        <dbReference type="Proteomes" id="UP001060085"/>
    </source>
</evidence>
<evidence type="ECO:0000313" key="1">
    <source>
        <dbReference type="EMBL" id="KAI5677832.1"/>
    </source>
</evidence>
<dbReference type="EMBL" id="CM044702">
    <property type="protein sequence ID" value="KAI5677832.1"/>
    <property type="molecule type" value="Genomic_DNA"/>
</dbReference>
<name>A0ACC0BZ13_CATRO</name>
<reference evidence="2" key="1">
    <citation type="journal article" date="2023" name="Nat. Plants">
        <title>Single-cell RNA sequencing provides a high-resolution roadmap for understanding the multicellular compartmentation of specialized metabolism.</title>
        <authorList>
            <person name="Sun S."/>
            <person name="Shen X."/>
            <person name="Li Y."/>
            <person name="Li Y."/>
            <person name="Wang S."/>
            <person name="Li R."/>
            <person name="Zhang H."/>
            <person name="Shen G."/>
            <person name="Guo B."/>
            <person name="Wei J."/>
            <person name="Xu J."/>
            <person name="St-Pierre B."/>
            <person name="Chen S."/>
            <person name="Sun C."/>
        </authorList>
    </citation>
    <scope>NUCLEOTIDE SEQUENCE [LARGE SCALE GENOMIC DNA]</scope>
</reference>
<proteinExistence type="predicted"/>
<organism evidence="1 2">
    <name type="scientific">Catharanthus roseus</name>
    <name type="common">Madagascar periwinkle</name>
    <name type="synonym">Vinca rosea</name>
    <dbReference type="NCBI Taxonomy" id="4058"/>
    <lineage>
        <taxon>Eukaryota</taxon>
        <taxon>Viridiplantae</taxon>
        <taxon>Streptophyta</taxon>
        <taxon>Embryophyta</taxon>
        <taxon>Tracheophyta</taxon>
        <taxon>Spermatophyta</taxon>
        <taxon>Magnoliopsida</taxon>
        <taxon>eudicotyledons</taxon>
        <taxon>Gunneridae</taxon>
        <taxon>Pentapetalae</taxon>
        <taxon>asterids</taxon>
        <taxon>lamiids</taxon>
        <taxon>Gentianales</taxon>
        <taxon>Apocynaceae</taxon>
        <taxon>Rauvolfioideae</taxon>
        <taxon>Vinceae</taxon>
        <taxon>Catharanthinae</taxon>
        <taxon>Catharanthus</taxon>
    </lineage>
</organism>